<organism evidence="2 3">
    <name type="scientific">Desulfosarcina widdelii</name>
    <dbReference type="NCBI Taxonomy" id="947919"/>
    <lineage>
        <taxon>Bacteria</taxon>
        <taxon>Pseudomonadati</taxon>
        <taxon>Thermodesulfobacteriota</taxon>
        <taxon>Desulfobacteria</taxon>
        <taxon>Desulfobacterales</taxon>
        <taxon>Desulfosarcinaceae</taxon>
        <taxon>Desulfosarcina</taxon>
    </lineage>
</organism>
<dbReference type="AlphaFoldDB" id="A0A5K7ZBU7"/>
<keyword evidence="3" id="KW-1185">Reference proteome</keyword>
<dbReference type="InterPro" id="IPR014729">
    <property type="entry name" value="Rossmann-like_a/b/a_fold"/>
</dbReference>
<dbReference type="RefSeq" id="WP_155304797.1">
    <property type="nucleotide sequence ID" value="NZ_AP021875.1"/>
</dbReference>
<dbReference type="KEGG" id="dwd:DSCW_33410"/>
<proteinExistence type="predicted"/>
<dbReference type="SUPFAM" id="SSF52402">
    <property type="entry name" value="Adenine nucleotide alpha hydrolases-like"/>
    <property type="match status" value="2"/>
</dbReference>
<sequence>MEKKVLIAVDDSRHSENAIRYAASLHETVSPIKYVLFHVEPTISQYLLDEARTKPSARRELDRLMKKSHEASQALLEKHRSLMISSGIAEAEVQSISLPRKFGVAKDILEYGTALLYDAIIVGRRGISGLAETFVGSVSTNIVDNSQLLPVWLVDEKGPSRSVMVAVDGSASSLRAVDHLAFIYGGNPDVAISFFHIAPRLADFCPIDFSETETSSLEAVIQEGDKACIDRFYAHALNKLKEAGIAEDRIHIDVKQGGFKVGKAVLDAFRKGKFGTLVVGRRGMDKKFFTGSVSRYLVNRFSNGALWVVP</sequence>
<dbReference type="Proteomes" id="UP000427769">
    <property type="component" value="Chromosome"/>
</dbReference>
<feature type="domain" description="UspA" evidence="1">
    <location>
        <begin position="161"/>
        <end position="302"/>
    </location>
</feature>
<protein>
    <recommendedName>
        <fullName evidence="1">UspA domain-containing protein</fullName>
    </recommendedName>
</protein>
<gene>
    <name evidence="2" type="ORF">DSCW_33410</name>
</gene>
<dbReference type="PANTHER" id="PTHR31964:SF113">
    <property type="entry name" value="USPA DOMAIN-CONTAINING PROTEIN"/>
    <property type="match status" value="1"/>
</dbReference>
<feature type="domain" description="UspA" evidence="1">
    <location>
        <begin position="3"/>
        <end position="154"/>
    </location>
</feature>
<dbReference type="Pfam" id="PF00582">
    <property type="entry name" value="Usp"/>
    <property type="match status" value="2"/>
</dbReference>
<dbReference type="OrthoDB" id="5430193at2"/>
<dbReference type="Gene3D" id="3.40.50.620">
    <property type="entry name" value="HUPs"/>
    <property type="match status" value="2"/>
</dbReference>
<evidence type="ECO:0000313" key="3">
    <source>
        <dbReference type="Proteomes" id="UP000427769"/>
    </source>
</evidence>
<name>A0A5K7ZBU7_9BACT</name>
<accession>A0A5K7ZBU7</accession>
<dbReference type="InterPro" id="IPR006016">
    <property type="entry name" value="UspA"/>
</dbReference>
<dbReference type="EMBL" id="AP021875">
    <property type="protein sequence ID" value="BBO75924.1"/>
    <property type="molecule type" value="Genomic_DNA"/>
</dbReference>
<dbReference type="PANTHER" id="PTHR31964">
    <property type="entry name" value="ADENINE NUCLEOTIDE ALPHA HYDROLASES-LIKE SUPERFAMILY PROTEIN"/>
    <property type="match status" value="1"/>
</dbReference>
<evidence type="ECO:0000259" key="1">
    <source>
        <dbReference type="Pfam" id="PF00582"/>
    </source>
</evidence>
<evidence type="ECO:0000313" key="2">
    <source>
        <dbReference type="EMBL" id="BBO75924.1"/>
    </source>
</evidence>
<reference evidence="2 3" key="1">
    <citation type="submission" date="2019-11" db="EMBL/GenBank/DDBJ databases">
        <title>Comparative genomics of hydrocarbon-degrading Desulfosarcina strains.</title>
        <authorList>
            <person name="Watanabe M."/>
            <person name="Kojima H."/>
            <person name="Fukui M."/>
        </authorList>
    </citation>
    <scope>NUCLEOTIDE SEQUENCE [LARGE SCALE GENOMIC DNA]</scope>
    <source>
        <strain evidence="2 3">PP31</strain>
    </source>
</reference>